<gene>
    <name evidence="2" type="ORF">EIP75_03095</name>
</gene>
<evidence type="ECO:0008006" key="4">
    <source>
        <dbReference type="Google" id="ProtNLM"/>
    </source>
</evidence>
<keyword evidence="1" id="KW-0378">Hydrolase</keyword>
<dbReference type="Gene3D" id="3.40.50.1110">
    <property type="entry name" value="SGNH hydrolase"/>
    <property type="match status" value="1"/>
</dbReference>
<evidence type="ECO:0000313" key="3">
    <source>
        <dbReference type="Proteomes" id="UP000269265"/>
    </source>
</evidence>
<dbReference type="Proteomes" id="UP000269265">
    <property type="component" value="Unassembled WGS sequence"/>
</dbReference>
<dbReference type="PANTHER" id="PTHR45648:SF22">
    <property type="entry name" value="GDSL LIPASE_ACYLHYDROLASE FAMILY PROTEIN (AFU_ORTHOLOGUE AFUA_4G14700)"/>
    <property type="match status" value="1"/>
</dbReference>
<organism evidence="2 3">
    <name type="scientific">Aquabacterium soli</name>
    <dbReference type="NCBI Taxonomy" id="2493092"/>
    <lineage>
        <taxon>Bacteria</taxon>
        <taxon>Pseudomonadati</taxon>
        <taxon>Pseudomonadota</taxon>
        <taxon>Betaproteobacteria</taxon>
        <taxon>Burkholderiales</taxon>
        <taxon>Aquabacterium</taxon>
    </lineage>
</organism>
<proteinExistence type="predicted"/>
<dbReference type="InterPro" id="IPR036514">
    <property type="entry name" value="SGNH_hydro_sf"/>
</dbReference>
<dbReference type="PANTHER" id="PTHR45648">
    <property type="entry name" value="GDSL LIPASE/ACYLHYDROLASE FAMILY PROTEIN (AFU_ORTHOLOGUE AFUA_4G14700)"/>
    <property type="match status" value="1"/>
</dbReference>
<dbReference type="GO" id="GO:0016298">
    <property type="term" value="F:lipase activity"/>
    <property type="evidence" value="ECO:0007669"/>
    <property type="project" value="InterPro"/>
</dbReference>
<evidence type="ECO:0000256" key="1">
    <source>
        <dbReference type="ARBA" id="ARBA00022801"/>
    </source>
</evidence>
<dbReference type="GO" id="GO:0006629">
    <property type="term" value="P:lipid metabolic process"/>
    <property type="evidence" value="ECO:0007669"/>
    <property type="project" value="InterPro"/>
</dbReference>
<dbReference type="AlphaFoldDB" id="A0A3R8TEL8"/>
<sequence length="396" mass="44368">MGSTMHLQHPFIRRMVVAGALAWGGTSAQAIPPELYVAETLTPLTMYAGFIAPVTSKEFLGTLGYVFNNVPFLGDYYGPIEEWVPRVRKWSITPPSAINPTFRVPPSHDDTYFPNNYTQIFAFGDSMSDTGNLFKMTKEMTQFGMPVEPSYQGRFSNGVVALEVMANQLRLPLTNYSFSGGQTGYGNLLPFWSWQKGTLFQIDEFHKTLSKQGIGRNDPDALYFVWAGPNDFFEGLSMYSTYTAKNAANNLSKAIRSLYQRGSRHFLVPLMPDFSLTPQSAGFNKRDKTYSPATLRRAEEFKAEMLKMLAKARQDLPGIDLRTFDSLTFLRVETANAKARGVNVTDSCYSGKFVGTEYVKTVCDDPDNYLYWDKNHPTDAASRVLGLEFSKVVTAP</sequence>
<evidence type="ECO:0000313" key="2">
    <source>
        <dbReference type="EMBL" id="RRS05860.1"/>
    </source>
</evidence>
<reference evidence="2 3" key="1">
    <citation type="submission" date="2018-12" db="EMBL/GenBank/DDBJ databases">
        <title>The whole draft genome of Aquabacterium sp. SJQ9.</title>
        <authorList>
            <person name="Sun L."/>
            <person name="Gao X."/>
            <person name="Chen W."/>
            <person name="Huang K."/>
        </authorList>
    </citation>
    <scope>NUCLEOTIDE SEQUENCE [LARGE SCALE GENOMIC DNA]</scope>
    <source>
        <strain evidence="2 3">SJQ9</strain>
    </source>
</reference>
<dbReference type="Pfam" id="PF00657">
    <property type="entry name" value="Lipase_GDSL"/>
    <property type="match status" value="1"/>
</dbReference>
<comment type="caution">
    <text evidence="2">The sequence shown here is derived from an EMBL/GenBank/DDBJ whole genome shotgun (WGS) entry which is preliminary data.</text>
</comment>
<protein>
    <recommendedName>
        <fullName evidence="4">Phospholipase/lecithinase/hemolysin</fullName>
    </recommendedName>
</protein>
<dbReference type="SUPFAM" id="SSF52266">
    <property type="entry name" value="SGNH hydrolase"/>
    <property type="match status" value="1"/>
</dbReference>
<name>A0A3R8TEL8_9BURK</name>
<dbReference type="CDD" id="cd01846">
    <property type="entry name" value="fatty_acyltransferase_like"/>
    <property type="match status" value="1"/>
</dbReference>
<dbReference type="InterPro" id="IPR008265">
    <property type="entry name" value="Lipase_GDSL_AS"/>
</dbReference>
<dbReference type="InterPro" id="IPR051058">
    <property type="entry name" value="GDSL_Est/Lipase"/>
</dbReference>
<accession>A0A3R8TEL8</accession>
<dbReference type="PROSITE" id="PS01098">
    <property type="entry name" value="LIPASE_GDSL_SER"/>
    <property type="match status" value="1"/>
</dbReference>
<keyword evidence="3" id="KW-1185">Reference proteome</keyword>
<dbReference type="InterPro" id="IPR001087">
    <property type="entry name" value="GDSL"/>
</dbReference>
<dbReference type="EMBL" id="RSED01000002">
    <property type="protein sequence ID" value="RRS05860.1"/>
    <property type="molecule type" value="Genomic_DNA"/>
</dbReference>